<protein>
    <submittedName>
        <fullName evidence="4">TIGR01777 family oxidoreductase</fullName>
    </submittedName>
</protein>
<dbReference type="Pfam" id="PF01370">
    <property type="entry name" value="Epimerase"/>
    <property type="match status" value="1"/>
</dbReference>
<evidence type="ECO:0000256" key="1">
    <source>
        <dbReference type="ARBA" id="ARBA00009353"/>
    </source>
</evidence>
<dbReference type="SUPFAM" id="SSF51735">
    <property type="entry name" value="NAD(P)-binding Rossmann-fold domains"/>
    <property type="match status" value="1"/>
</dbReference>
<dbReference type="NCBIfam" id="TIGR01777">
    <property type="entry name" value="yfcH"/>
    <property type="match status" value="1"/>
</dbReference>
<organism evidence="4 5">
    <name type="scientific">Rubrivirga litoralis</name>
    <dbReference type="NCBI Taxonomy" id="3075598"/>
    <lineage>
        <taxon>Bacteria</taxon>
        <taxon>Pseudomonadati</taxon>
        <taxon>Rhodothermota</taxon>
        <taxon>Rhodothermia</taxon>
        <taxon>Rhodothermales</taxon>
        <taxon>Rubricoccaceae</taxon>
        <taxon>Rubrivirga</taxon>
    </lineage>
</organism>
<dbReference type="InterPro" id="IPR013549">
    <property type="entry name" value="DUF1731"/>
</dbReference>
<dbReference type="InterPro" id="IPR010099">
    <property type="entry name" value="SDR39U1"/>
</dbReference>
<comment type="caution">
    <text evidence="4">The sequence shown here is derived from an EMBL/GenBank/DDBJ whole genome shotgun (WGS) entry which is preliminary data.</text>
</comment>
<feature type="domain" description="NAD-dependent epimerase/dehydratase" evidence="2">
    <location>
        <begin position="169"/>
        <end position="398"/>
    </location>
</feature>
<dbReference type="Gene3D" id="3.30.530.20">
    <property type="match status" value="1"/>
</dbReference>
<dbReference type="InterPro" id="IPR001509">
    <property type="entry name" value="Epimerase_deHydtase"/>
</dbReference>
<sequence>MPEFVARLRVPAPASLLFDWHERPGAFERLTPPWQPVALEHADGIRPGDRAVIRLGYGSASIRWTAEHRAYSDACRRGDGACQFTDIQTSGPFAAWRHTHWMIEQGPDASLLEDDVAYTLPLAPLSSAMAGWVARGQIERMFAYRHRVTREDVTRHAQAVEGGVEPMTVAITGSSGLIGSALAAFLTGGGHTVVRLVRDRAEAARDRGPQQKAVYWNVADGEVDQAALAEAAPDAFVHLAGEPVFGLAYTTEKKRAIWESRTKGTQLLSRALAALPTPPRVLVSASASGIYGDRGAEPLTEASDLGSGFLADVCRAWEASTAEAEAAGIRVTHARVGLVLSPAGGLLGPLLPATLAGLGGWPGDGTAYWPWIALDDVVYALAWLLRPDAPGETAGAVNLSAPEPAQARAFMKTLGATVRRPVVLRAPSRLVRALGGEAAEELALKSARMLPERLLASGFRFAYPALASALGHELGHAPPPEEPAAPPELA</sequence>
<reference evidence="4 5" key="1">
    <citation type="submission" date="2023-09" db="EMBL/GenBank/DDBJ databases">
        <authorList>
            <person name="Rey-Velasco X."/>
        </authorList>
    </citation>
    <scope>NUCLEOTIDE SEQUENCE [LARGE SCALE GENOMIC DNA]</scope>
    <source>
        <strain evidence="4 5">F394</strain>
    </source>
</reference>
<dbReference type="InterPro" id="IPR036291">
    <property type="entry name" value="NAD(P)-bd_dom_sf"/>
</dbReference>
<evidence type="ECO:0000313" key="5">
    <source>
        <dbReference type="Proteomes" id="UP001267426"/>
    </source>
</evidence>
<dbReference type="Gene3D" id="3.40.50.720">
    <property type="entry name" value="NAD(P)-binding Rossmann-like Domain"/>
    <property type="match status" value="1"/>
</dbReference>
<name>A0ABU3BT51_9BACT</name>
<dbReference type="EMBL" id="JAVRHT010000026">
    <property type="protein sequence ID" value="MDT0632346.1"/>
    <property type="molecule type" value="Genomic_DNA"/>
</dbReference>
<evidence type="ECO:0000259" key="3">
    <source>
        <dbReference type="Pfam" id="PF08338"/>
    </source>
</evidence>
<dbReference type="RefSeq" id="WP_311664151.1">
    <property type="nucleotide sequence ID" value="NZ_JAVRHT010000026.1"/>
</dbReference>
<dbReference type="SUPFAM" id="SSF55961">
    <property type="entry name" value="Bet v1-like"/>
    <property type="match status" value="1"/>
</dbReference>
<gene>
    <name evidence="4" type="ORF">RM540_11360</name>
</gene>
<dbReference type="Pfam" id="PF08338">
    <property type="entry name" value="DUF1731"/>
    <property type="match status" value="1"/>
</dbReference>
<accession>A0ABU3BT51</accession>
<dbReference type="InterPro" id="IPR023393">
    <property type="entry name" value="START-like_dom_sf"/>
</dbReference>
<dbReference type="CDD" id="cd07820">
    <property type="entry name" value="SRPBCC_3"/>
    <property type="match status" value="1"/>
</dbReference>
<dbReference type="Proteomes" id="UP001267426">
    <property type="component" value="Unassembled WGS sequence"/>
</dbReference>
<comment type="similarity">
    <text evidence="1">Belongs to the NAD(P)-dependent epimerase/dehydratase family. SDR39U1 subfamily.</text>
</comment>
<feature type="domain" description="DUF1731" evidence="3">
    <location>
        <begin position="427"/>
        <end position="472"/>
    </location>
</feature>
<evidence type="ECO:0000259" key="2">
    <source>
        <dbReference type="Pfam" id="PF01370"/>
    </source>
</evidence>
<proteinExistence type="inferred from homology"/>
<dbReference type="PANTHER" id="PTHR11092">
    <property type="entry name" value="SUGAR NUCLEOTIDE EPIMERASE RELATED"/>
    <property type="match status" value="1"/>
</dbReference>
<evidence type="ECO:0000313" key="4">
    <source>
        <dbReference type="EMBL" id="MDT0632346.1"/>
    </source>
</evidence>
<dbReference type="PANTHER" id="PTHR11092:SF0">
    <property type="entry name" value="EPIMERASE FAMILY PROTEIN SDR39U1"/>
    <property type="match status" value="1"/>
</dbReference>
<keyword evidence="5" id="KW-1185">Reference proteome</keyword>